<comment type="caution">
    <text evidence="1">The sequence shown here is derived from an EMBL/GenBank/DDBJ whole genome shotgun (WGS) entry which is preliminary data.</text>
</comment>
<reference evidence="1 2" key="1">
    <citation type="submission" date="2021-08" db="EMBL/GenBank/DDBJ databases">
        <title>Draft Genome Sequence of Phanerochaete sordida strain YK-624.</title>
        <authorList>
            <person name="Mori T."/>
            <person name="Dohra H."/>
            <person name="Suzuki T."/>
            <person name="Kawagishi H."/>
            <person name="Hirai H."/>
        </authorList>
    </citation>
    <scope>NUCLEOTIDE SEQUENCE [LARGE SCALE GENOMIC DNA]</scope>
    <source>
        <strain evidence="1 2">YK-624</strain>
    </source>
</reference>
<accession>A0A9P3GPH6</accession>
<proteinExistence type="predicted"/>
<name>A0A9P3GPH6_9APHY</name>
<organism evidence="1 2">
    <name type="scientific">Phanerochaete sordida</name>
    <dbReference type="NCBI Taxonomy" id="48140"/>
    <lineage>
        <taxon>Eukaryota</taxon>
        <taxon>Fungi</taxon>
        <taxon>Dikarya</taxon>
        <taxon>Basidiomycota</taxon>
        <taxon>Agaricomycotina</taxon>
        <taxon>Agaricomycetes</taxon>
        <taxon>Polyporales</taxon>
        <taxon>Phanerochaetaceae</taxon>
        <taxon>Phanerochaete</taxon>
    </lineage>
</organism>
<evidence type="ECO:0000313" key="2">
    <source>
        <dbReference type="Proteomes" id="UP000703269"/>
    </source>
</evidence>
<dbReference type="EMBL" id="BPQB01000103">
    <property type="protein sequence ID" value="GJE99157.1"/>
    <property type="molecule type" value="Genomic_DNA"/>
</dbReference>
<gene>
    <name evidence="1" type="ORF">PsYK624_154040</name>
</gene>
<keyword evidence="2" id="KW-1185">Reference proteome</keyword>
<dbReference type="Proteomes" id="UP000703269">
    <property type="component" value="Unassembled WGS sequence"/>
</dbReference>
<dbReference type="AlphaFoldDB" id="A0A9P3GPH6"/>
<sequence>MWMPCAGGRFLDIGHSREATPEPRTARRASRHRSCQCTSRTLPYSFNDVAFNFLEPCQTAQHFSSTECTK</sequence>
<protein>
    <submittedName>
        <fullName evidence="1">Uncharacterized protein</fullName>
    </submittedName>
</protein>
<evidence type="ECO:0000313" key="1">
    <source>
        <dbReference type="EMBL" id="GJE99157.1"/>
    </source>
</evidence>